<proteinExistence type="predicted"/>
<organism evidence="2 3">
    <name type="scientific">Puniceispirillum marinum (strain IMCC1322)</name>
    <dbReference type="NCBI Taxonomy" id="488538"/>
    <lineage>
        <taxon>Bacteria</taxon>
        <taxon>Pseudomonadati</taxon>
        <taxon>Pseudomonadota</taxon>
        <taxon>Alphaproteobacteria</taxon>
        <taxon>Candidatus Puniceispirillales</taxon>
        <taxon>Candidatus Puniceispirillaceae</taxon>
        <taxon>Candidatus Puniceispirillum</taxon>
    </lineage>
</organism>
<accession>D5BS51</accession>
<keyword evidence="3" id="KW-1185">Reference proteome</keyword>
<dbReference type="RefSeq" id="WP_013045727.1">
    <property type="nucleotide sequence ID" value="NC_014010.1"/>
</dbReference>
<dbReference type="KEGG" id="apb:SAR116_0855"/>
<dbReference type="AlphaFoldDB" id="D5BS51"/>
<reference evidence="2 3" key="1">
    <citation type="journal article" date="2010" name="J. Bacteriol.">
        <title>Complete genome sequence of "Candidatus Puniceispirillum marinum" IMCC1322, a representative of the SAR116 clade in the Alphaproteobacteria.</title>
        <authorList>
            <person name="Oh H.M."/>
            <person name="Kwon K.K."/>
            <person name="Kang I."/>
            <person name="Kang S.G."/>
            <person name="Lee J.H."/>
            <person name="Kim S.J."/>
            <person name="Cho J.C."/>
        </authorList>
    </citation>
    <scope>NUCLEOTIDE SEQUENCE [LARGE SCALE GENOMIC DNA]</scope>
    <source>
        <strain evidence="2 3">IMCC1322</strain>
    </source>
</reference>
<evidence type="ECO:0000313" key="3">
    <source>
        <dbReference type="Proteomes" id="UP000007460"/>
    </source>
</evidence>
<feature type="transmembrane region" description="Helical" evidence="1">
    <location>
        <begin position="6"/>
        <end position="31"/>
    </location>
</feature>
<name>D5BS51_PUNMI</name>
<sequence length="142" mass="15419">MHSLNTFLSFVMSPAGIVLLTVAIILGVVVWRSLAVQAEQRLLSEKLDEALQNQAQQLEVQNQTMSRLAGHVSKLGDMITEHGATFDSMREDILRLTDDVRGEVGTSKAIEMARKGASADAIMKATKLSAGDVDAIVRFHGK</sequence>
<dbReference type="Proteomes" id="UP000007460">
    <property type="component" value="Chromosome"/>
</dbReference>
<dbReference type="EMBL" id="CP001751">
    <property type="protein sequence ID" value="ADE39098.1"/>
    <property type="molecule type" value="Genomic_DNA"/>
</dbReference>
<dbReference type="STRING" id="488538.SAR116_0855"/>
<protein>
    <recommendedName>
        <fullName evidence="4">DUF2802 domain-containing protein</fullName>
    </recommendedName>
</protein>
<keyword evidence="1" id="KW-0812">Transmembrane</keyword>
<keyword evidence="1" id="KW-1133">Transmembrane helix</keyword>
<evidence type="ECO:0008006" key="4">
    <source>
        <dbReference type="Google" id="ProtNLM"/>
    </source>
</evidence>
<keyword evidence="1" id="KW-0472">Membrane</keyword>
<evidence type="ECO:0000313" key="2">
    <source>
        <dbReference type="EMBL" id="ADE39098.1"/>
    </source>
</evidence>
<evidence type="ECO:0000256" key="1">
    <source>
        <dbReference type="SAM" id="Phobius"/>
    </source>
</evidence>
<gene>
    <name evidence="2" type="ordered locus">SAR116_0855</name>
</gene>
<dbReference type="HOGENOM" id="CLU_1814227_0_0_5"/>